<proteinExistence type="predicted"/>
<sequence length="178" mass="20944">MLKKVSFSSENLSLLNIADYYGDSEKALRLFFSPKNPAYTLRFNGYTRNEVEGELKLRLQELDKAVSLSILSALEALLRVDYLTRCYKKKKDPLSRKMRNIYKSKGVRASLERDILRLWKEICPEYKSFISEVITAFDYRNWLAHGRYWEPKLGRNFDYSSLYDLAESIEQLLISSRT</sequence>
<dbReference type="KEGG" id="syn:slr0668"/>
<dbReference type="EnsemblBacteria" id="BAA18692">
    <property type="protein sequence ID" value="BAA18692"/>
    <property type="gene ID" value="BAA18692"/>
</dbReference>
<reference evidence="1 2" key="1">
    <citation type="journal article" date="1995" name="DNA Res.">
        <title>Sequence analysis of the genome of the unicellular cyanobacterium Synechocystis sp. strain PCC6803. I. Sequence features in the 1 Mb region from map positions 64% to 92% of the genome.</title>
        <authorList>
            <person name="Kaneko T."/>
            <person name="Tanaka A."/>
            <person name="Sato S."/>
            <person name="Kotani H."/>
            <person name="Sazuka T."/>
            <person name="Miyajima N."/>
            <person name="Sugiura M."/>
            <person name="Tabata S."/>
        </authorList>
    </citation>
    <scope>NUCLEOTIDE SEQUENCE [LARGE SCALE GENOMIC DNA]</scope>
    <source>
        <strain evidence="2">ATCC 27184 / PCC 6803 / Kazusa</strain>
    </source>
</reference>
<gene>
    <name evidence="1" type="ordered locus">slr0668</name>
</gene>
<name>P74585_SYNY3</name>
<dbReference type="EMBL" id="BA000022">
    <property type="protein sequence ID" value="BAA18692.1"/>
    <property type="molecule type" value="Genomic_DNA"/>
</dbReference>
<dbReference type="AlphaFoldDB" id="P74585"/>
<reference evidence="1 2" key="2">
    <citation type="journal article" date="1996" name="DNA Res.">
        <title>Sequence analysis of the genome of the unicellular cyanobacterium Synechocystis sp. strain PCC6803. II. Sequence determination of the entire genome and assignment of potential protein-coding regions.</title>
        <authorList>
            <person name="Kaneko T."/>
            <person name="Sato S."/>
            <person name="Kotani H."/>
            <person name="Tanaka A."/>
            <person name="Asamizu E."/>
            <person name="Nakamura Y."/>
            <person name="Miyajima N."/>
            <person name="Hirosawa M."/>
            <person name="Sugiura M."/>
            <person name="Sasamoto S."/>
            <person name="Kimura T."/>
            <person name="Hosouchi T."/>
            <person name="Matsuno A."/>
            <person name="Muraki A."/>
            <person name="Nakazaki N."/>
            <person name="Naruo K."/>
            <person name="Okumura S."/>
            <person name="Shimpo S."/>
            <person name="Takeuchi C."/>
            <person name="Wada T."/>
            <person name="Watanabe A."/>
            <person name="Yamada M."/>
            <person name="Yasuda M."/>
            <person name="Tabata S."/>
        </authorList>
    </citation>
    <scope>NUCLEOTIDE SEQUENCE [LARGE SCALE GENOMIC DNA]</scope>
    <source>
        <strain evidence="2">ATCC 27184 / PCC 6803 / Kazusa</strain>
    </source>
</reference>
<dbReference type="Proteomes" id="UP000001425">
    <property type="component" value="Chromosome"/>
</dbReference>
<dbReference type="IntAct" id="P74585">
    <property type="interactions" value="4"/>
</dbReference>
<evidence type="ECO:0000313" key="2">
    <source>
        <dbReference type="Proteomes" id="UP000001425"/>
    </source>
</evidence>
<accession>P74585</accession>
<dbReference type="PaxDb" id="1148-1653781"/>
<dbReference type="PIR" id="S76780">
    <property type="entry name" value="S76780"/>
</dbReference>
<protein>
    <submittedName>
        <fullName evidence="1">Slr0668 protein</fullName>
    </submittedName>
</protein>
<dbReference type="InParanoid" id="P74585"/>
<evidence type="ECO:0000313" key="1">
    <source>
        <dbReference type="EMBL" id="BAA18692.1"/>
    </source>
</evidence>
<keyword evidence="2" id="KW-1185">Reference proteome</keyword>
<dbReference type="eggNOG" id="ENOG5032V7J">
    <property type="taxonomic scope" value="Bacteria"/>
</dbReference>
<organism evidence="1 2">
    <name type="scientific">Synechocystis sp. (strain ATCC 27184 / PCC 6803 / Kazusa)</name>
    <dbReference type="NCBI Taxonomy" id="1111708"/>
    <lineage>
        <taxon>Bacteria</taxon>
        <taxon>Bacillati</taxon>
        <taxon>Cyanobacteriota</taxon>
        <taxon>Cyanophyceae</taxon>
        <taxon>Synechococcales</taxon>
        <taxon>Merismopediaceae</taxon>
        <taxon>Synechocystis</taxon>
    </lineage>
</organism>